<dbReference type="GO" id="GO:0009897">
    <property type="term" value="C:external side of plasma membrane"/>
    <property type="evidence" value="ECO:0007669"/>
    <property type="project" value="TreeGrafter"/>
</dbReference>
<feature type="transmembrane region" description="Helical" evidence="9">
    <location>
        <begin position="6"/>
        <end position="26"/>
    </location>
</feature>
<dbReference type="InterPro" id="IPR040951">
    <property type="entry name" value="IL2RB_N1"/>
</dbReference>
<reference evidence="11" key="1">
    <citation type="submission" date="2021-02" db="EMBL/GenBank/DDBJ databases">
        <title>Comparative genomics reveals that relaxation of natural selection precedes convergent phenotypic evolution of cavefish.</title>
        <authorList>
            <person name="Peng Z."/>
        </authorList>
    </citation>
    <scope>NUCLEOTIDE SEQUENCE</scope>
    <source>
        <tissue evidence="11">Muscle</tissue>
    </source>
</reference>
<keyword evidence="12" id="KW-1185">Reference proteome</keyword>
<evidence type="ECO:0000256" key="1">
    <source>
        <dbReference type="ARBA" id="ARBA00004167"/>
    </source>
</evidence>
<evidence type="ECO:0000313" key="12">
    <source>
        <dbReference type="Proteomes" id="UP001059041"/>
    </source>
</evidence>
<keyword evidence="3 9" id="KW-0812">Transmembrane</keyword>
<gene>
    <name evidence="11" type="ORF">IRJ41_000572</name>
</gene>
<feature type="non-terminal residue" evidence="11">
    <location>
        <position position="557"/>
    </location>
</feature>
<keyword evidence="7" id="KW-1015">Disulfide bond</keyword>
<dbReference type="Gene3D" id="2.60.40.10">
    <property type="entry name" value="Immunoglobulins"/>
    <property type="match status" value="2"/>
</dbReference>
<name>A0A9W7WKD3_TRIRA</name>
<feature type="transmembrane region" description="Helical" evidence="9">
    <location>
        <begin position="274"/>
        <end position="293"/>
    </location>
</feature>
<proteinExistence type="inferred from homology"/>
<evidence type="ECO:0000256" key="8">
    <source>
        <dbReference type="ARBA" id="ARBA00023170"/>
    </source>
</evidence>
<evidence type="ECO:0000256" key="3">
    <source>
        <dbReference type="ARBA" id="ARBA00022692"/>
    </source>
</evidence>
<keyword evidence="4" id="KW-0732">Signal</keyword>
<evidence type="ECO:0000259" key="10">
    <source>
        <dbReference type="Pfam" id="PF18707"/>
    </source>
</evidence>
<keyword evidence="6 9" id="KW-0472">Membrane</keyword>
<comment type="caution">
    <text evidence="11">The sequence shown here is derived from an EMBL/GenBank/DDBJ whole genome shotgun (WGS) entry which is preliminary data.</text>
</comment>
<dbReference type="InterPro" id="IPR003531">
    <property type="entry name" value="Hempt_rcpt_S_F1_CS"/>
</dbReference>
<organism evidence="11 12">
    <name type="scientific">Triplophysa rosa</name>
    <name type="common">Cave loach</name>
    <dbReference type="NCBI Taxonomy" id="992332"/>
    <lineage>
        <taxon>Eukaryota</taxon>
        <taxon>Metazoa</taxon>
        <taxon>Chordata</taxon>
        <taxon>Craniata</taxon>
        <taxon>Vertebrata</taxon>
        <taxon>Euteleostomi</taxon>
        <taxon>Actinopterygii</taxon>
        <taxon>Neopterygii</taxon>
        <taxon>Teleostei</taxon>
        <taxon>Ostariophysi</taxon>
        <taxon>Cypriniformes</taxon>
        <taxon>Nemacheilidae</taxon>
        <taxon>Triplophysa</taxon>
    </lineage>
</organism>
<evidence type="ECO:0000313" key="11">
    <source>
        <dbReference type="EMBL" id="KAI7802954.1"/>
    </source>
</evidence>
<accession>A0A9W7WKD3</accession>
<dbReference type="PANTHER" id="PTHR23037:SF22">
    <property type="entry name" value="CYTOKINE RECEPTOR COMMON SUBUNIT BETA"/>
    <property type="match status" value="1"/>
</dbReference>
<dbReference type="Proteomes" id="UP001059041">
    <property type="component" value="Linkage Group LG11"/>
</dbReference>
<dbReference type="GO" id="GO:0004896">
    <property type="term" value="F:cytokine receptor activity"/>
    <property type="evidence" value="ECO:0007669"/>
    <property type="project" value="InterPro"/>
</dbReference>
<dbReference type="AlphaFoldDB" id="A0A9W7WKD3"/>
<keyword evidence="5 9" id="KW-1133">Transmembrane helix</keyword>
<evidence type="ECO:0000256" key="5">
    <source>
        <dbReference type="ARBA" id="ARBA00022989"/>
    </source>
</evidence>
<protein>
    <submittedName>
        <fullName evidence="11">Interleukin-2 receptor subunit beta</fullName>
    </submittedName>
</protein>
<comment type="similarity">
    <text evidence="2">Belongs to the type I cytokine receptor family. Type 4 subfamily.</text>
</comment>
<dbReference type="PROSITE" id="PS01355">
    <property type="entry name" value="HEMATOPO_REC_S_F1"/>
    <property type="match status" value="1"/>
</dbReference>
<dbReference type="InterPro" id="IPR013783">
    <property type="entry name" value="Ig-like_fold"/>
</dbReference>
<dbReference type="PANTHER" id="PTHR23037">
    <property type="entry name" value="CYTOKINE RECEPTOR"/>
    <property type="match status" value="1"/>
</dbReference>
<evidence type="ECO:0000256" key="2">
    <source>
        <dbReference type="ARBA" id="ARBA00008280"/>
    </source>
</evidence>
<evidence type="ECO:0000256" key="7">
    <source>
        <dbReference type="ARBA" id="ARBA00023157"/>
    </source>
</evidence>
<evidence type="ECO:0000256" key="4">
    <source>
        <dbReference type="ARBA" id="ARBA00022729"/>
    </source>
</evidence>
<comment type="subcellular location">
    <subcellularLocation>
        <location evidence="1">Membrane</location>
        <topology evidence="1">Single-pass membrane protein</topology>
    </subcellularLocation>
</comment>
<evidence type="ECO:0000256" key="9">
    <source>
        <dbReference type="SAM" id="Phobius"/>
    </source>
</evidence>
<dbReference type="SUPFAM" id="SSF49265">
    <property type="entry name" value="Fibronectin type III"/>
    <property type="match status" value="2"/>
</dbReference>
<dbReference type="GO" id="GO:0016064">
    <property type="term" value="P:immunoglobulin mediated immune response"/>
    <property type="evidence" value="ECO:0007669"/>
    <property type="project" value="TreeGrafter"/>
</dbReference>
<sequence length="557" mass="62459">QVFFVIVIFYELICFLLLLIFMVMDLKSAHLANKERLSCVNDYLTNISCVWWNSTDISAQRCELQGVRNKKYARCELLPLSSHSYSARGCALTFQTNFFFLVKVVLNVSCNGSLFTTMLYKPGRHIKTQPPDEPTVNGTKMSWCRGVNFPNDIEEYEFQVQFKPGHLEWELADPQLSHGTHIELDPDSLTIGEEYQARVRVKPVEPRNEGHFRGEWSDWSPAVSWMSEVGKSPPGDISGLLYITVVCDFIKGQRFHLITIHFPFPVLPDDSRTILIIGFHVLLVIIAISLFIYKAKKSSGWLKPKSQHVPDPSRYFQPLHAVHGGNFQKWLGCQNSSGPFLNPQSCDDISPVEVSDIWNVSFMDPKATAGLLHSNPVDSGLENSGTSHASSSIFSNMGYFYSKSHSGSMHLETCPVYFTYNPEEDLNSAFSSSSSSYDCLQSPQFQVDHLMSPDSGFDMPEQCEEDRDDEEVSDDGNPLVSFIMSLSQGSLGCVRTAESFPPMPIITPWAEPVSSPSYTSTFEPVEGATVRPSSLIEPCASGYLTLKEMQKYSNKSI</sequence>
<dbReference type="EMBL" id="JAFHDT010000011">
    <property type="protein sequence ID" value="KAI7802954.1"/>
    <property type="molecule type" value="Genomic_DNA"/>
</dbReference>
<feature type="domain" description="Interleukin-2 receptor subunit beta N-terminal" evidence="10">
    <location>
        <begin position="36"/>
        <end position="112"/>
    </location>
</feature>
<dbReference type="InterPro" id="IPR036116">
    <property type="entry name" value="FN3_sf"/>
</dbReference>
<dbReference type="Pfam" id="PF18707">
    <property type="entry name" value="IL2RB_N1"/>
    <property type="match status" value="1"/>
</dbReference>
<evidence type="ECO:0000256" key="6">
    <source>
        <dbReference type="ARBA" id="ARBA00023136"/>
    </source>
</evidence>
<keyword evidence="8 11" id="KW-0675">Receptor</keyword>